<sequence length="68" mass="7513">MYLYGLNQLLTFLVSAYNPNTLTAAITHAKVVETGYNFVPTKSVSLSIPVSVKENASLPVATYCWTYH</sequence>
<gene>
    <name evidence="1" type="ORF">RclHR1_03080007</name>
</gene>
<dbReference type="EMBL" id="BEXD01002313">
    <property type="protein sequence ID" value="GBB97818.1"/>
    <property type="molecule type" value="Genomic_DNA"/>
</dbReference>
<organism evidence="1 2">
    <name type="scientific">Rhizophagus clarus</name>
    <dbReference type="NCBI Taxonomy" id="94130"/>
    <lineage>
        <taxon>Eukaryota</taxon>
        <taxon>Fungi</taxon>
        <taxon>Fungi incertae sedis</taxon>
        <taxon>Mucoromycota</taxon>
        <taxon>Glomeromycotina</taxon>
        <taxon>Glomeromycetes</taxon>
        <taxon>Glomerales</taxon>
        <taxon>Glomeraceae</taxon>
        <taxon>Rhizophagus</taxon>
    </lineage>
</organism>
<evidence type="ECO:0000313" key="2">
    <source>
        <dbReference type="Proteomes" id="UP000247702"/>
    </source>
</evidence>
<comment type="caution">
    <text evidence="1">The sequence shown here is derived from an EMBL/GenBank/DDBJ whole genome shotgun (WGS) entry which is preliminary data.</text>
</comment>
<evidence type="ECO:0000313" key="1">
    <source>
        <dbReference type="EMBL" id="GBB97818.1"/>
    </source>
</evidence>
<dbReference type="AlphaFoldDB" id="A0A2Z6S146"/>
<dbReference type="Proteomes" id="UP000247702">
    <property type="component" value="Unassembled WGS sequence"/>
</dbReference>
<keyword evidence="2" id="KW-1185">Reference proteome</keyword>
<proteinExistence type="predicted"/>
<protein>
    <submittedName>
        <fullName evidence="1">Uncharacterized protein</fullName>
    </submittedName>
</protein>
<reference evidence="1 2" key="1">
    <citation type="submission" date="2017-11" db="EMBL/GenBank/DDBJ databases">
        <title>The genome of Rhizophagus clarus HR1 reveals common genetic basis of auxotrophy among arbuscular mycorrhizal fungi.</title>
        <authorList>
            <person name="Kobayashi Y."/>
        </authorList>
    </citation>
    <scope>NUCLEOTIDE SEQUENCE [LARGE SCALE GENOMIC DNA]</scope>
    <source>
        <strain evidence="1 2">HR1</strain>
    </source>
</reference>
<accession>A0A2Z6S146</accession>
<name>A0A2Z6S146_9GLOM</name>